<organism evidence="1 2">
    <name type="scientific">Streblomastix strix</name>
    <dbReference type="NCBI Taxonomy" id="222440"/>
    <lineage>
        <taxon>Eukaryota</taxon>
        <taxon>Metamonada</taxon>
        <taxon>Preaxostyla</taxon>
        <taxon>Oxymonadida</taxon>
        <taxon>Streblomastigidae</taxon>
        <taxon>Streblomastix</taxon>
    </lineage>
</organism>
<evidence type="ECO:0000313" key="1">
    <source>
        <dbReference type="EMBL" id="KAA6393931.1"/>
    </source>
</evidence>
<name>A0A5J4WG82_9EUKA</name>
<dbReference type="EMBL" id="SNRW01002092">
    <property type="protein sequence ID" value="KAA6393931.1"/>
    <property type="molecule type" value="Genomic_DNA"/>
</dbReference>
<feature type="non-terminal residue" evidence="1">
    <location>
        <position position="256"/>
    </location>
</feature>
<protein>
    <submittedName>
        <fullName evidence="1">Uncharacterized protein</fullName>
    </submittedName>
</protein>
<proteinExistence type="predicted"/>
<dbReference type="Proteomes" id="UP000324800">
    <property type="component" value="Unassembled WGS sequence"/>
</dbReference>
<gene>
    <name evidence="1" type="ORF">EZS28_010537</name>
</gene>
<reference evidence="1 2" key="1">
    <citation type="submission" date="2019-03" db="EMBL/GenBank/DDBJ databases">
        <title>Single cell metagenomics reveals metabolic interactions within the superorganism composed of flagellate Streblomastix strix and complex community of Bacteroidetes bacteria on its surface.</title>
        <authorList>
            <person name="Treitli S.C."/>
            <person name="Kolisko M."/>
            <person name="Husnik F."/>
            <person name="Keeling P."/>
            <person name="Hampl V."/>
        </authorList>
    </citation>
    <scope>NUCLEOTIDE SEQUENCE [LARGE SCALE GENOMIC DNA]</scope>
    <source>
        <strain evidence="1">ST1C</strain>
    </source>
</reference>
<sequence length="256" mass="29224">MSSCYKYVNVTDIPLLDSRKDEKLASFRLFSENEFESLEVKSTTFNYKHCSIIEDAIVNSYYTLLGLVAYLREKVNIAPSITYSIETLPAEVKYIISDAQDEDYLSPRGCFGDSYQYFLGSELGGIVSSKCISNDATQFPDYSEGTSTTVPPKPTKCDDETADVKQYAKGFKFGYIKDVSNDELKQILSRVGPIRGVINYYKDEDILDRDEGIFFGWDQDQWIIARQYIEPNIEYDEVTLYIEERIPFIHADGGTN</sequence>
<evidence type="ECO:0000313" key="2">
    <source>
        <dbReference type="Proteomes" id="UP000324800"/>
    </source>
</evidence>
<accession>A0A5J4WG82</accession>
<dbReference type="AlphaFoldDB" id="A0A5J4WG82"/>
<comment type="caution">
    <text evidence="1">The sequence shown here is derived from an EMBL/GenBank/DDBJ whole genome shotgun (WGS) entry which is preliminary data.</text>
</comment>